<organism evidence="2 3">
    <name type="scientific">Elasticomyces elasticus</name>
    <dbReference type="NCBI Taxonomy" id="574655"/>
    <lineage>
        <taxon>Eukaryota</taxon>
        <taxon>Fungi</taxon>
        <taxon>Dikarya</taxon>
        <taxon>Ascomycota</taxon>
        <taxon>Pezizomycotina</taxon>
        <taxon>Dothideomycetes</taxon>
        <taxon>Dothideomycetidae</taxon>
        <taxon>Mycosphaerellales</taxon>
        <taxon>Teratosphaeriaceae</taxon>
        <taxon>Elasticomyces</taxon>
    </lineage>
</organism>
<feature type="region of interest" description="Disordered" evidence="1">
    <location>
        <begin position="1"/>
        <end position="58"/>
    </location>
</feature>
<name>A0AAN7VNH1_9PEZI</name>
<accession>A0AAN7VNH1</accession>
<evidence type="ECO:0000313" key="2">
    <source>
        <dbReference type="EMBL" id="KAK5695136.1"/>
    </source>
</evidence>
<proteinExistence type="predicted"/>
<dbReference type="AlphaFoldDB" id="A0AAN7VNH1"/>
<feature type="compositionally biased region" description="Gly residues" evidence="1">
    <location>
        <begin position="19"/>
        <end position="31"/>
    </location>
</feature>
<reference evidence="2" key="1">
    <citation type="submission" date="2023-08" db="EMBL/GenBank/DDBJ databases">
        <title>Black Yeasts Isolated from many extreme environments.</title>
        <authorList>
            <person name="Coleine C."/>
            <person name="Stajich J.E."/>
            <person name="Selbmann L."/>
        </authorList>
    </citation>
    <scope>NUCLEOTIDE SEQUENCE</scope>
    <source>
        <strain evidence="2">CCFEE 5810</strain>
    </source>
</reference>
<dbReference type="EMBL" id="JAVRQU010000014">
    <property type="protein sequence ID" value="KAK5695136.1"/>
    <property type="molecule type" value="Genomic_DNA"/>
</dbReference>
<comment type="caution">
    <text evidence="2">The sequence shown here is derived from an EMBL/GenBank/DDBJ whole genome shotgun (WGS) entry which is preliminary data.</text>
</comment>
<feature type="compositionally biased region" description="Polar residues" evidence="1">
    <location>
        <begin position="1"/>
        <end position="15"/>
    </location>
</feature>
<evidence type="ECO:0000313" key="3">
    <source>
        <dbReference type="Proteomes" id="UP001310594"/>
    </source>
</evidence>
<dbReference type="Proteomes" id="UP001310594">
    <property type="component" value="Unassembled WGS sequence"/>
</dbReference>
<evidence type="ECO:0000256" key="1">
    <source>
        <dbReference type="SAM" id="MobiDB-lite"/>
    </source>
</evidence>
<sequence>MISLKVKSTQNTKATSIDAGGGGSGGDGGGTKKTPASKGPETPPATGKRSQGDSYAMNRYCTTAQTHELTALGHLARPMYSNN</sequence>
<gene>
    <name evidence="2" type="ORF">LTR97_008642</name>
</gene>
<protein>
    <submittedName>
        <fullName evidence="2">Uncharacterized protein</fullName>
    </submittedName>
</protein>